<evidence type="ECO:0000256" key="1">
    <source>
        <dbReference type="ARBA" id="ARBA00012417"/>
    </source>
</evidence>
<dbReference type="PANTHER" id="PTHR10133">
    <property type="entry name" value="DNA POLYMERASE I"/>
    <property type="match status" value="1"/>
</dbReference>
<dbReference type="SUPFAM" id="SSF56672">
    <property type="entry name" value="DNA/RNA polymerases"/>
    <property type="match status" value="1"/>
</dbReference>
<proteinExistence type="predicted"/>
<organism evidence="5 6">
    <name type="scientific">Faecalicatena contorta</name>
    <dbReference type="NCBI Taxonomy" id="39482"/>
    <lineage>
        <taxon>Bacteria</taxon>
        <taxon>Bacillati</taxon>
        <taxon>Bacillota</taxon>
        <taxon>Clostridia</taxon>
        <taxon>Lachnospirales</taxon>
        <taxon>Lachnospiraceae</taxon>
        <taxon>Faecalicatena</taxon>
    </lineage>
</organism>
<dbReference type="Pfam" id="PF00476">
    <property type="entry name" value="DNA_pol_A"/>
    <property type="match status" value="1"/>
</dbReference>
<evidence type="ECO:0000256" key="2">
    <source>
        <dbReference type="ARBA" id="ARBA00022705"/>
    </source>
</evidence>
<dbReference type="InterPro" id="IPR043502">
    <property type="entry name" value="DNA/RNA_pol_sf"/>
</dbReference>
<dbReference type="PANTHER" id="PTHR10133:SF27">
    <property type="entry name" value="DNA POLYMERASE NU"/>
    <property type="match status" value="1"/>
</dbReference>
<dbReference type="GO" id="GO:0006302">
    <property type="term" value="P:double-strand break repair"/>
    <property type="evidence" value="ECO:0007669"/>
    <property type="project" value="TreeGrafter"/>
</dbReference>
<dbReference type="SUPFAM" id="SSF53098">
    <property type="entry name" value="Ribonuclease H-like"/>
    <property type="match status" value="1"/>
</dbReference>
<dbReference type="OrthoDB" id="9764911at2"/>
<dbReference type="Gene3D" id="3.30.70.370">
    <property type="match status" value="2"/>
</dbReference>
<dbReference type="RefSeq" id="WP_055153356.1">
    <property type="nucleotide sequence ID" value="NZ_CYZU01000022.1"/>
</dbReference>
<evidence type="ECO:0000313" key="6">
    <source>
        <dbReference type="Proteomes" id="UP000095544"/>
    </source>
</evidence>
<dbReference type="SMART" id="SM00482">
    <property type="entry name" value="POLAc"/>
    <property type="match status" value="1"/>
</dbReference>
<reference evidence="5 6" key="1">
    <citation type="submission" date="2015-09" db="EMBL/GenBank/DDBJ databases">
        <authorList>
            <consortium name="Pathogen Informatics"/>
        </authorList>
    </citation>
    <scope>NUCLEOTIDE SEQUENCE [LARGE SCALE GENOMIC DNA]</scope>
    <source>
        <strain evidence="5 6">2789STDY5834876</strain>
    </source>
</reference>
<dbReference type="InterPro" id="IPR001098">
    <property type="entry name" value="DNA-dir_DNA_pol_A_palm_dom"/>
</dbReference>
<keyword evidence="5" id="KW-0808">Transferase</keyword>
<dbReference type="Proteomes" id="UP000095544">
    <property type="component" value="Unassembled WGS sequence"/>
</dbReference>
<dbReference type="AlphaFoldDB" id="A0A174FW87"/>
<name>A0A174FW87_9FIRM</name>
<dbReference type="InterPro" id="IPR012337">
    <property type="entry name" value="RNaseH-like_sf"/>
</dbReference>
<dbReference type="EC" id="2.7.7.7" evidence="1"/>
<dbReference type="Gene3D" id="1.10.150.20">
    <property type="entry name" value="5' to 3' exonuclease, C-terminal subdomain"/>
    <property type="match status" value="2"/>
</dbReference>
<dbReference type="GO" id="GO:0003677">
    <property type="term" value="F:DNA binding"/>
    <property type="evidence" value="ECO:0007669"/>
    <property type="project" value="InterPro"/>
</dbReference>
<dbReference type="GO" id="GO:0006261">
    <property type="term" value="P:DNA-templated DNA replication"/>
    <property type="evidence" value="ECO:0007669"/>
    <property type="project" value="InterPro"/>
</dbReference>
<sequence length="670" mass="76081">MHIMNVDIETYSSVDIREAGAYAYAEAPDFEVMLIAYKIDDGLVKVLDLKTSQAKQGSPLTEKQRVFERDCKEFYEALTDAEYTKTAYNANFERTCMASFLGVPMPPEQWRCTAVHAATLGLPAGLGAVGAALGLPEDQQKDKIGKSLIQYFCKPCKPTKANGGRTRNLPEHAPDKWKLFVEYNRQDVVTENAIREKLSIYPIPEEEQRLWELDQKMNDHGIRLDMHLAENIIGYDEIYQEKLMQEARQITGLDNPNSLPQLKRWYMEACGIEVKSITKDTIPQIKEHLKERGSHTAEGIRMMELRQELGKTSTKKYAAMKNAVCRDGRLRGILQFYGANRTGRWAGRIVQVHNLPQNKIPDIDLARQLVSVGDFDTLEMLFEGVPFVFSQLIRTTFIPSEGCRFCVADFSAIEARVIAWLADEEWRLQVFRTHGKIYEASASQMFHVPLENIKKGSKLRQQGKVAELALGYGGAFGAIKKMDKDGSIPDEEIPMLVAKWRKASPNICKFWREAEAAAKMAIQDRRTVKLRNGIAFSYINRILFIKLLSGRKLAYYDAKLEHTDKGESITYAGIEQQSKRWGRLETWGGKLVENIVQATARDCLAVTMMRVNELGYQIVMHVHDEIIVDAQKDDKEALDIITAVMAEPMPWAPGLPLRGDGYETDFYKKD</sequence>
<protein>
    <recommendedName>
        <fullName evidence="1">DNA-directed DNA polymerase</fullName>
        <ecNumber evidence="1">2.7.7.7</ecNumber>
    </recommendedName>
</protein>
<evidence type="ECO:0000259" key="4">
    <source>
        <dbReference type="SMART" id="SM00482"/>
    </source>
</evidence>
<dbReference type="STRING" id="39482.ERS852491_02471"/>
<evidence type="ECO:0000313" key="5">
    <source>
        <dbReference type="EMBL" id="CUO52810.1"/>
    </source>
</evidence>
<gene>
    <name evidence="5" type="primary">polA_1</name>
    <name evidence="5" type="ORF">ERS852491_02471</name>
</gene>
<dbReference type="EMBL" id="CYZU01000022">
    <property type="protein sequence ID" value="CUO52810.1"/>
    <property type="molecule type" value="Genomic_DNA"/>
</dbReference>
<feature type="domain" description="DNA-directed DNA polymerase family A palm" evidence="4">
    <location>
        <begin position="390"/>
        <end position="634"/>
    </location>
</feature>
<keyword evidence="2" id="KW-0235">DNA replication</keyword>
<dbReference type="GO" id="GO:0003887">
    <property type="term" value="F:DNA-directed DNA polymerase activity"/>
    <property type="evidence" value="ECO:0007669"/>
    <property type="project" value="UniProtKB-EC"/>
</dbReference>
<evidence type="ECO:0000256" key="3">
    <source>
        <dbReference type="ARBA" id="ARBA00049244"/>
    </source>
</evidence>
<keyword evidence="5" id="KW-0548">Nucleotidyltransferase</keyword>
<comment type="catalytic activity">
    <reaction evidence="3">
        <text>DNA(n) + a 2'-deoxyribonucleoside 5'-triphosphate = DNA(n+1) + diphosphate</text>
        <dbReference type="Rhea" id="RHEA:22508"/>
        <dbReference type="Rhea" id="RHEA-COMP:17339"/>
        <dbReference type="Rhea" id="RHEA-COMP:17340"/>
        <dbReference type="ChEBI" id="CHEBI:33019"/>
        <dbReference type="ChEBI" id="CHEBI:61560"/>
        <dbReference type="ChEBI" id="CHEBI:173112"/>
        <dbReference type="EC" id="2.7.7.7"/>
    </reaction>
</comment>
<dbReference type="CDD" id="cd08642">
    <property type="entry name" value="DNA_pol_A_pol_I_A"/>
    <property type="match status" value="1"/>
</dbReference>
<accession>A0A174FW87</accession>
<dbReference type="InterPro" id="IPR002298">
    <property type="entry name" value="DNA_polymerase_A"/>
</dbReference>